<dbReference type="Gene3D" id="1.10.1280.10">
    <property type="entry name" value="Di-copper center containing domain from catechol oxidase"/>
    <property type="match status" value="1"/>
</dbReference>
<dbReference type="PROSITE" id="PS00210">
    <property type="entry name" value="HEMOCYANIN_2"/>
    <property type="match status" value="1"/>
</dbReference>
<dbReference type="SUPFAM" id="SSF81296">
    <property type="entry name" value="E set domains"/>
    <property type="match status" value="1"/>
</dbReference>
<dbReference type="Gene3D" id="2.60.40.1520">
    <property type="entry name" value="Hemocyanin, C-terminal domain"/>
    <property type="match status" value="1"/>
</dbReference>
<dbReference type="Pfam" id="PF03722">
    <property type="entry name" value="Hemocyanin_N"/>
    <property type="match status" value="1"/>
</dbReference>
<keyword evidence="5" id="KW-1185">Reference proteome</keyword>
<dbReference type="GeneID" id="108560500"/>
<dbReference type="RefSeq" id="XP_017773560.1">
    <property type="nucleotide sequence ID" value="XM_017918071.1"/>
</dbReference>
<dbReference type="InterPro" id="IPR005204">
    <property type="entry name" value="Hemocyanin_N"/>
</dbReference>
<evidence type="ECO:0000259" key="4">
    <source>
        <dbReference type="Pfam" id="PF03723"/>
    </source>
</evidence>
<feature type="domain" description="Hemocyanin C-terminal" evidence="4">
    <location>
        <begin position="420"/>
        <end position="656"/>
    </location>
</feature>
<dbReference type="PANTHER" id="PTHR11511">
    <property type="entry name" value="LARVAL STORAGE PROTEIN/PHENOLOXIDASE"/>
    <property type="match status" value="1"/>
</dbReference>
<evidence type="ECO:0000313" key="6">
    <source>
        <dbReference type="RefSeq" id="XP_017773560.1"/>
    </source>
</evidence>
<dbReference type="PRINTS" id="PR00187">
    <property type="entry name" value="HAEMOCYANIN"/>
</dbReference>
<evidence type="ECO:0000256" key="1">
    <source>
        <dbReference type="ARBA" id="ARBA00022761"/>
    </source>
</evidence>
<feature type="domain" description="Hemocyanin N-terminal" evidence="3">
    <location>
        <begin position="13"/>
        <end position="135"/>
    </location>
</feature>
<dbReference type="SUPFAM" id="SSF48056">
    <property type="entry name" value="Di-copper centre-containing domain"/>
    <property type="match status" value="1"/>
</dbReference>
<accession>A0ABM1MG60</accession>
<dbReference type="InterPro" id="IPR008922">
    <property type="entry name" value="Di-copper_centre_dom_sf"/>
</dbReference>
<dbReference type="InterPro" id="IPR013788">
    <property type="entry name" value="Hemocyanin/hexamerin"/>
</dbReference>
<dbReference type="Proteomes" id="UP000695000">
    <property type="component" value="Unplaced"/>
</dbReference>
<dbReference type="InterPro" id="IPR000896">
    <property type="entry name" value="Hemocyanin/hexamerin_mid_dom"/>
</dbReference>
<dbReference type="Pfam" id="PF03723">
    <property type="entry name" value="Hemocyanin_C"/>
    <property type="match status" value="1"/>
</dbReference>
<dbReference type="PANTHER" id="PTHR11511:SF5">
    <property type="entry name" value="FAT-BODY PROTEIN 1-RELATED"/>
    <property type="match status" value="1"/>
</dbReference>
<evidence type="ECO:0000259" key="3">
    <source>
        <dbReference type="Pfam" id="PF03722"/>
    </source>
</evidence>
<dbReference type="Pfam" id="PF00372">
    <property type="entry name" value="Hemocyanin_M"/>
    <property type="match status" value="1"/>
</dbReference>
<dbReference type="InterPro" id="IPR014756">
    <property type="entry name" value="Ig_E-set"/>
</dbReference>
<dbReference type="SUPFAM" id="SSF48050">
    <property type="entry name" value="Hemocyanin, N-terminal domain"/>
    <property type="match status" value="1"/>
</dbReference>
<name>A0ABM1MG60_NICVS</name>
<dbReference type="InterPro" id="IPR005203">
    <property type="entry name" value="Hemocyanin_C"/>
</dbReference>
<protein>
    <submittedName>
        <fullName evidence="6">Allergen Cr-PI-like</fullName>
    </submittedName>
</protein>
<sequence length="670" mass="81188">MSGVQYKVADKVFLEKQKDILRLFQHVHQPTYFKDLIEVAKTFKFEGHWDQWTKPEYVKEFWQFYQEQDFLKQDEIFSVFHPEHLKQAIALFKVFYYAKDFATFYKSAVWARQHVNPGMFVYALSVAVFHCKHTEGIILPPIYEIFPHYFFTSEVITKAKQYKQHYWGTYEHEVEHKEKSGYAINADYTKHTEEWMSYFTEDIGMNAFYYYKNIFMPFWLDHDCIRFDATKRGEWFHYYHNQILARYYLERLSNGKGKIPTINYEEPTQFEYYPALSYFNGKPFPARPKNAKLNLDVEETDCSLKHFSYCYTQVEDYERRIREAIDMGWVYTPEGKIIYLYTQEGFETLGKIVESDPESPHVRFYGYLQMVTRHLLGYSHHALAPSVLEHFETSMRDPMFYQFCKRMMYFFKKHQHHMGPYEKQHLFMHGVKVEDFQVDKLVTFFDQYFTDISNAVTVDEKEFQQKSFEVYARQFRLNHKPYNYKIQVSSDKSVDALVKVFIGPKYDEFGHEVEMKHNYMNFFELDRFKYTLKSGKNVIERNSHENKFFNQEHFTFKTLYNQVEKALTGGETFKYQLPQEYYTFPQRLMLPRGDVSGKTYQFFVVVSHYEQPKSDAFCHFLVDTHYSMSYPLDRPIEFEHEFWVPNFFCKDVKVYHEELVNEKEFTYKKF</sequence>
<evidence type="ECO:0000313" key="5">
    <source>
        <dbReference type="Proteomes" id="UP000695000"/>
    </source>
</evidence>
<dbReference type="InterPro" id="IPR037020">
    <property type="entry name" value="Hemocyanin_C_sf"/>
</dbReference>
<reference evidence="6" key="1">
    <citation type="submission" date="2025-08" db="UniProtKB">
        <authorList>
            <consortium name="RefSeq"/>
        </authorList>
    </citation>
    <scope>IDENTIFICATION</scope>
    <source>
        <tissue evidence="6">Whole Larva</tissue>
    </source>
</reference>
<dbReference type="InterPro" id="IPR036697">
    <property type="entry name" value="Hemocyanin_N_sf"/>
</dbReference>
<organism evidence="5 6">
    <name type="scientific">Nicrophorus vespilloides</name>
    <name type="common">Boreal carrion beetle</name>
    <dbReference type="NCBI Taxonomy" id="110193"/>
    <lineage>
        <taxon>Eukaryota</taxon>
        <taxon>Metazoa</taxon>
        <taxon>Ecdysozoa</taxon>
        <taxon>Arthropoda</taxon>
        <taxon>Hexapoda</taxon>
        <taxon>Insecta</taxon>
        <taxon>Pterygota</taxon>
        <taxon>Neoptera</taxon>
        <taxon>Endopterygota</taxon>
        <taxon>Coleoptera</taxon>
        <taxon>Polyphaga</taxon>
        <taxon>Staphyliniformia</taxon>
        <taxon>Silphidae</taxon>
        <taxon>Nicrophorinae</taxon>
        <taxon>Nicrophorus</taxon>
    </lineage>
</organism>
<evidence type="ECO:0000259" key="2">
    <source>
        <dbReference type="Pfam" id="PF00372"/>
    </source>
</evidence>
<keyword evidence="1" id="KW-0758">Storage protein</keyword>
<dbReference type="Gene3D" id="1.20.1370.10">
    <property type="entry name" value="Hemocyanin, N-terminal domain"/>
    <property type="match status" value="1"/>
</dbReference>
<feature type="domain" description="Hemocyanin middle" evidence="2">
    <location>
        <begin position="141"/>
        <end position="411"/>
    </location>
</feature>
<gene>
    <name evidence="6" type="primary">LOC108560500</name>
</gene>
<proteinExistence type="predicted"/>